<evidence type="ECO:0000313" key="2">
    <source>
        <dbReference type="Proteomes" id="UP000814033"/>
    </source>
</evidence>
<keyword evidence="2" id="KW-1185">Reference proteome</keyword>
<evidence type="ECO:0000313" key="1">
    <source>
        <dbReference type="EMBL" id="KAI0049154.1"/>
    </source>
</evidence>
<dbReference type="EMBL" id="MU275877">
    <property type="protein sequence ID" value="KAI0049154.1"/>
    <property type="molecule type" value="Genomic_DNA"/>
</dbReference>
<proteinExistence type="predicted"/>
<organism evidence="1 2">
    <name type="scientific">Auriscalpium vulgare</name>
    <dbReference type="NCBI Taxonomy" id="40419"/>
    <lineage>
        <taxon>Eukaryota</taxon>
        <taxon>Fungi</taxon>
        <taxon>Dikarya</taxon>
        <taxon>Basidiomycota</taxon>
        <taxon>Agaricomycotina</taxon>
        <taxon>Agaricomycetes</taxon>
        <taxon>Russulales</taxon>
        <taxon>Auriscalpiaceae</taxon>
        <taxon>Auriscalpium</taxon>
    </lineage>
</organism>
<reference evidence="1" key="1">
    <citation type="submission" date="2021-02" db="EMBL/GenBank/DDBJ databases">
        <authorList>
            <consortium name="DOE Joint Genome Institute"/>
            <person name="Ahrendt S."/>
            <person name="Looney B.P."/>
            <person name="Miyauchi S."/>
            <person name="Morin E."/>
            <person name="Drula E."/>
            <person name="Courty P.E."/>
            <person name="Chicoki N."/>
            <person name="Fauchery L."/>
            <person name="Kohler A."/>
            <person name="Kuo A."/>
            <person name="Labutti K."/>
            <person name="Pangilinan J."/>
            <person name="Lipzen A."/>
            <person name="Riley R."/>
            <person name="Andreopoulos W."/>
            <person name="He G."/>
            <person name="Johnson J."/>
            <person name="Barry K.W."/>
            <person name="Grigoriev I.V."/>
            <person name="Nagy L."/>
            <person name="Hibbett D."/>
            <person name="Henrissat B."/>
            <person name="Matheny P.B."/>
            <person name="Labbe J."/>
            <person name="Martin F."/>
        </authorList>
    </citation>
    <scope>NUCLEOTIDE SEQUENCE</scope>
    <source>
        <strain evidence="1">FP105234-sp</strain>
    </source>
</reference>
<sequence length="309" mass="34634">MARLPLEAQIISIECVYRLSQAEAVDYATLCACALVCRAWTPIAQRLLFRRVPSADQEHDGREALPLLLRTLRTNPHLSAAARSIFFTLCLANATSDISADVELLELCPHVENVMARDLLDGYTMYQALEARLHAIQLRSVALCICGEPDFVGLFLRAWPDICTLDLGGLYPSEAPDALISASGALHALTLDTKDIPWALAQKNDLTALRDLQLLALRWHENRWIDQLQGSDLFHGIHTLRVEGLFPPRDVLERIARLESLVFDQLPEEDVVLPKSLRHVGYHRWNTSPRSEGGSWLAMLSPGCVSWWI</sequence>
<gene>
    <name evidence="1" type="ORF">FA95DRAFT_1557268</name>
</gene>
<comment type="caution">
    <text evidence="1">The sequence shown here is derived from an EMBL/GenBank/DDBJ whole genome shotgun (WGS) entry which is preliminary data.</text>
</comment>
<dbReference type="Proteomes" id="UP000814033">
    <property type="component" value="Unassembled WGS sequence"/>
</dbReference>
<name>A0ACB8RYQ4_9AGAM</name>
<protein>
    <submittedName>
        <fullName evidence="1">Uncharacterized protein</fullName>
    </submittedName>
</protein>
<accession>A0ACB8RYQ4</accession>
<reference evidence="1" key="2">
    <citation type="journal article" date="2022" name="New Phytol.">
        <title>Evolutionary transition to the ectomycorrhizal habit in the genomes of a hyperdiverse lineage of mushroom-forming fungi.</title>
        <authorList>
            <person name="Looney B."/>
            <person name="Miyauchi S."/>
            <person name="Morin E."/>
            <person name="Drula E."/>
            <person name="Courty P.E."/>
            <person name="Kohler A."/>
            <person name="Kuo A."/>
            <person name="LaButti K."/>
            <person name="Pangilinan J."/>
            <person name="Lipzen A."/>
            <person name="Riley R."/>
            <person name="Andreopoulos W."/>
            <person name="He G."/>
            <person name="Johnson J."/>
            <person name="Nolan M."/>
            <person name="Tritt A."/>
            <person name="Barry K.W."/>
            <person name="Grigoriev I.V."/>
            <person name="Nagy L.G."/>
            <person name="Hibbett D."/>
            <person name="Henrissat B."/>
            <person name="Matheny P.B."/>
            <person name="Labbe J."/>
            <person name="Martin F.M."/>
        </authorList>
    </citation>
    <scope>NUCLEOTIDE SEQUENCE</scope>
    <source>
        <strain evidence="1">FP105234-sp</strain>
    </source>
</reference>